<accession>A0A318S062</accession>
<protein>
    <submittedName>
        <fullName evidence="1">Uncharacterized protein</fullName>
    </submittedName>
</protein>
<dbReference type="EMBL" id="QJSX01000020">
    <property type="protein sequence ID" value="PYE49955.1"/>
    <property type="molecule type" value="Genomic_DNA"/>
</dbReference>
<sequence>MLNSPLSSWFYAQPHGSGFTLTLPTRLARFLHAAQHHFGLRDPSFTLLGVEFGPHPFPRLWHPGVPERSVIVQLSHLTRGAVDLDYQLAHEAVHLLRPPFELRASVLEEGVATWFATQVVREDHACAPQPDTLEYARALELVAPLLDRDAAGIARLRARNASLSAVTAEDILAVWPEVGESLAHLLARPFECAARPGGMVDGSLTDGRASANSDE</sequence>
<dbReference type="AlphaFoldDB" id="A0A318S062"/>
<dbReference type="OrthoDB" id="1491903at2"/>
<organism evidence="1 2">
    <name type="scientific">Deinococcus yavapaiensis KR-236</name>
    <dbReference type="NCBI Taxonomy" id="694435"/>
    <lineage>
        <taxon>Bacteria</taxon>
        <taxon>Thermotogati</taxon>
        <taxon>Deinococcota</taxon>
        <taxon>Deinococci</taxon>
        <taxon>Deinococcales</taxon>
        <taxon>Deinococcaceae</taxon>
        <taxon>Deinococcus</taxon>
    </lineage>
</organism>
<evidence type="ECO:0000313" key="1">
    <source>
        <dbReference type="EMBL" id="PYE49955.1"/>
    </source>
</evidence>
<proteinExistence type="predicted"/>
<evidence type="ECO:0000313" key="2">
    <source>
        <dbReference type="Proteomes" id="UP000248326"/>
    </source>
</evidence>
<dbReference type="RefSeq" id="WP_110888527.1">
    <property type="nucleotide sequence ID" value="NZ_QJSX01000020.1"/>
</dbReference>
<keyword evidence="2" id="KW-1185">Reference proteome</keyword>
<dbReference type="Proteomes" id="UP000248326">
    <property type="component" value="Unassembled WGS sequence"/>
</dbReference>
<gene>
    <name evidence="1" type="ORF">DES52_12040</name>
</gene>
<reference evidence="1 2" key="1">
    <citation type="submission" date="2018-06" db="EMBL/GenBank/DDBJ databases">
        <title>Genomic Encyclopedia of Type Strains, Phase IV (KMG-IV): sequencing the most valuable type-strain genomes for metagenomic binning, comparative biology and taxonomic classification.</title>
        <authorList>
            <person name="Goeker M."/>
        </authorList>
    </citation>
    <scope>NUCLEOTIDE SEQUENCE [LARGE SCALE GENOMIC DNA]</scope>
    <source>
        <strain evidence="1 2">DSM 18048</strain>
    </source>
</reference>
<name>A0A318S062_9DEIO</name>
<comment type="caution">
    <text evidence="1">The sequence shown here is derived from an EMBL/GenBank/DDBJ whole genome shotgun (WGS) entry which is preliminary data.</text>
</comment>